<dbReference type="CDD" id="cd06581">
    <property type="entry name" value="TM_PBP1_LivM_like"/>
    <property type="match status" value="1"/>
</dbReference>
<reference evidence="7 8" key="2">
    <citation type="submission" date="2020-01" db="EMBL/GenBank/DDBJ databases">
        <title>Clostridiaceae sp. nov. isolated from the gut of human by culturomics.</title>
        <authorList>
            <person name="Chang Y."/>
        </authorList>
    </citation>
    <scope>NUCLEOTIDE SEQUENCE [LARGE SCALE GENOMIC DNA]</scope>
    <source>
        <strain evidence="7 8">DONG20-135</strain>
    </source>
</reference>
<feature type="transmembrane region" description="Helical" evidence="6">
    <location>
        <begin position="86"/>
        <end position="109"/>
    </location>
</feature>
<reference evidence="7 8" key="1">
    <citation type="submission" date="2019-12" db="EMBL/GenBank/DDBJ databases">
        <authorList>
            <person name="Yang R."/>
        </authorList>
    </citation>
    <scope>NUCLEOTIDE SEQUENCE [LARGE SCALE GENOMIC DNA]</scope>
    <source>
        <strain evidence="7 8">DONG20-135</strain>
    </source>
</reference>
<comment type="subcellular location">
    <subcellularLocation>
        <location evidence="1">Cell membrane</location>
        <topology evidence="1">Multi-pass membrane protein</topology>
    </subcellularLocation>
</comment>
<accession>A0A6N8U370</accession>
<feature type="transmembrane region" description="Helical" evidence="6">
    <location>
        <begin position="282"/>
        <end position="301"/>
    </location>
</feature>
<feature type="transmembrane region" description="Helical" evidence="6">
    <location>
        <begin position="245"/>
        <end position="270"/>
    </location>
</feature>
<evidence type="ECO:0000256" key="6">
    <source>
        <dbReference type="SAM" id="Phobius"/>
    </source>
</evidence>
<dbReference type="GO" id="GO:0015658">
    <property type="term" value="F:branched-chain amino acid transmembrane transporter activity"/>
    <property type="evidence" value="ECO:0007669"/>
    <property type="project" value="InterPro"/>
</dbReference>
<dbReference type="Pfam" id="PF02653">
    <property type="entry name" value="BPD_transp_2"/>
    <property type="match status" value="1"/>
</dbReference>
<feature type="transmembrane region" description="Helical" evidence="6">
    <location>
        <begin position="208"/>
        <end position="225"/>
    </location>
</feature>
<dbReference type="Proteomes" id="UP000434036">
    <property type="component" value="Unassembled WGS sequence"/>
</dbReference>
<dbReference type="InterPro" id="IPR001851">
    <property type="entry name" value="ABC_transp_permease"/>
</dbReference>
<evidence type="ECO:0000256" key="2">
    <source>
        <dbReference type="ARBA" id="ARBA00022475"/>
    </source>
</evidence>
<feature type="transmembrane region" description="Helical" evidence="6">
    <location>
        <begin position="37"/>
        <end position="55"/>
    </location>
</feature>
<keyword evidence="3 6" id="KW-0812">Transmembrane</keyword>
<dbReference type="EMBL" id="WUUQ01000001">
    <property type="protein sequence ID" value="MXQ72361.1"/>
    <property type="molecule type" value="Genomic_DNA"/>
</dbReference>
<dbReference type="PANTHER" id="PTHR30482">
    <property type="entry name" value="HIGH-AFFINITY BRANCHED-CHAIN AMINO ACID TRANSPORT SYSTEM PERMEASE"/>
    <property type="match status" value="1"/>
</dbReference>
<gene>
    <name evidence="7" type="ORF">GSF08_00205</name>
</gene>
<dbReference type="GO" id="GO:0005886">
    <property type="term" value="C:plasma membrane"/>
    <property type="evidence" value="ECO:0007669"/>
    <property type="project" value="UniProtKB-SubCell"/>
</dbReference>
<evidence type="ECO:0000313" key="8">
    <source>
        <dbReference type="Proteomes" id="UP000434036"/>
    </source>
</evidence>
<feature type="transmembrane region" description="Helical" evidence="6">
    <location>
        <begin position="12"/>
        <end position="31"/>
    </location>
</feature>
<evidence type="ECO:0000256" key="3">
    <source>
        <dbReference type="ARBA" id="ARBA00022692"/>
    </source>
</evidence>
<evidence type="ECO:0000256" key="1">
    <source>
        <dbReference type="ARBA" id="ARBA00004651"/>
    </source>
</evidence>
<proteinExistence type="predicted"/>
<dbReference type="AlphaFoldDB" id="A0A6N8U370"/>
<keyword evidence="2" id="KW-1003">Cell membrane</keyword>
<comment type="caution">
    <text evidence="7">The sequence shown here is derived from an EMBL/GenBank/DDBJ whole genome shotgun (WGS) entry which is preliminary data.</text>
</comment>
<name>A0A6N8U370_9FIRM</name>
<keyword evidence="5 6" id="KW-0472">Membrane</keyword>
<keyword evidence="8" id="KW-1185">Reference proteome</keyword>
<feature type="transmembrane region" description="Helical" evidence="6">
    <location>
        <begin position="157"/>
        <end position="178"/>
    </location>
</feature>
<dbReference type="PANTHER" id="PTHR30482:SF10">
    <property type="entry name" value="HIGH-AFFINITY BRANCHED-CHAIN AMINO ACID TRANSPORT PROTEIN BRAE"/>
    <property type="match status" value="1"/>
</dbReference>
<dbReference type="InterPro" id="IPR043428">
    <property type="entry name" value="LivM-like"/>
</dbReference>
<sequence>MKQSFSRKNITALLILVVSVILLSVMFGLIPPKWQKTFITACYYIIGALGLNLIIGVSGQFSLGHAGFIAIGAYSVGIIFQSNATIYGFALGTALGIVITCAVALIIAIPTFRLRGDYLAIATLGFSEIIRIVIQNLDITGGASGLSYLSFEGINDQGMFIMMVITIMLAILLIVNYVKSSHGRATVSVREDEIAAEAMGINTTKYKTVAFLIGASLAAVAGAYFGPMNFFIKPGDFGFTKSIDVLVIVVLGGMGSLSGTVVGGIFIAVMNTFLQDYSEIRMILYALILVLVMILRPRGLFGNKEITDIWKKKTKGAE</sequence>
<evidence type="ECO:0000256" key="4">
    <source>
        <dbReference type="ARBA" id="ARBA00022989"/>
    </source>
</evidence>
<dbReference type="RefSeq" id="WP_160623863.1">
    <property type="nucleotide sequence ID" value="NZ_WUUQ01000001.1"/>
</dbReference>
<keyword evidence="4 6" id="KW-1133">Transmembrane helix</keyword>
<protein>
    <submittedName>
        <fullName evidence="7">Branched-chain amino acid ABC transporter permease</fullName>
    </submittedName>
</protein>
<organism evidence="7 8">
    <name type="scientific">Copranaerobaculum intestinale</name>
    <dbReference type="NCBI Taxonomy" id="2692629"/>
    <lineage>
        <taxon>Bacteria</taxon>
        <taxon>Bacillati</taxon>
        <taxon>Bacillota</taxon>
        <taxon>Erysipelotrichia</taxon>
        <taxon>Erysipelotrichales</taxon>
        <taxon>Erysipelotrichaceae</taxon>
        <taxon>Copranaerobaculum</taxon>
    </lineage>
</organism>
<evidence type="ECO:0000256" key="5">
    <source>
        <dbReference type="ARBA" id="ARBA00023136"/>
    </source>
</evidence>
<feature type="transmembrane region" description="Helical" evidence="6">
    <location>
        <begin position="62"/>
        <end position="80"/>
    </location>
</feature>
<evidence type="ECO:0000313" key="7">
    <source>
        <dbReference type="EMBL" id="MXQ72361.1"/>
    </source>
</evidence>